<dbReference type="GeneID" id="28542466"/>
<protein>
    <recommendedName>
        <fullName evidence="4">GlcNAc-binding protein A</fullName>
    </recommendedName>
</protein>
<dbReference type="Gene3D" id="2.60.40.2550">
    <property type="match status" value="1"/>
</dbReference>
<sequence precursor="true">MNKCSTKTILALSLMAASAGVSAHGYVSEKNGGIAGSRAALCKFLTSDTQEKNTKCGSVQWEPQSVEGPEGFPEKGPADGQIAGAGLIQFSELNEQTSDRWVKRPITAGQQTFEWTFTANHVTRGWKYYMTKQNWNQNSVLTRDSFDLTPFCELDYNMAKPPLYPQTFSHECVVPEREGYQVILAVWDVGDTAAAFYNVIDVKFEGDGGVVDPTWTQGGQINPTRDLNVGDRVFTRVFDASGENNRLSTSVTIENATQGQANNWTHALATKVNQEHTNMGAGQLNDKGEFVPVFGSNPVYLKAGSGLKSVEIGYQIETPEPTYELDIQGLESMYTIGDTATELDLSLYAVGDMNVELTVYNHAKEALSNAVVDLKDGDTKSVLMTLSKSEKGHHMLVSRIKNTEGELIEQTTSDFHLMEEQTPPPAGDYDFVFPENVKNYTAGTKVLAEDGAIYQCKPFPYSGYCSQWSEVATQYSPAVGSHWTMAWDKVK</sequence>
<evidence type="ECO:0000313" key="8">
    <source>
        <dbReference type="EMBL" id="CED56872.1"/>
    </source>
</evidence>
<dbReference type="SUPFAM" id="SSF81296">
    <property type="entry name" value="E set domains"/>
    <property type="match status" value="1"/>
</dbReference>
<evidence type="ECO:0000256" key="4">
    <source>
        <dbReference type="HAMAP-Rule" id="MF_01905"/>
    </source>
</evidence>
<dbReference type="InterPro" id="IPR004302">
    <property type="entry name" value="Cellulose/chitin-bd_N"/>
</dbReference>
<dbReference type="Pfam" id="PF21868">
    <property type="entry name" value="GbpA_D3"/>
    <property type="match status" value="1"/>
</dbReference>
<dbReference type="InterPro" id="IPR051024">
    <property type="entry name" value="GlcNAc_Chitin_IntDeg"/>
</dbReference>
<gene>
    <name evidence="4 8" type="primary">gbpA</name>
    <name evidence="8" type="ORF">AWOD_II_0222</name>
</gene>
<feature type="signal peptide" evidence="4">
    <location>
        <begin position="1"/>
        <end position="23"/>
    </location>
</feature>
<dbReference type="Pfam" id="PF03067">
    <property type="entry name" value="LPMO_10"/>
    <property type="match status" value="1"/>
</dbReference>
<proteinExistence type="inferred from homology"/>
<keyword evidence="3 4" id="KW-0732">Signal</keyword>
<comment type="function">
    <text evidence="4">Probably interacts with GlcNAc residues. May promote attachment to both epithelial cell surfaces and chitin.</text>
</comment>
<dbReference type="InterPro" id="IPR020879">
    <property type="entry name" value="GlcNAc-bd_A"/>
</dbReference>
<dbReference type="GO" id="GO:0005576">
    <property type="term" value="C:extracellular region"/>
    <property type="evidence" value="ECO:0007669"/>
    <property type="project" value="UniProtKB-SubCell"/>
</dbReference>
<keyword evidence="1 4" id="KW-0964">Secreted</keyword>
<dbReference type="HAMAP" id="MF_01905">
    <property type="entry name" value="GbpA"/>
    <property type="match status" value="1"/>
</dbReference>
<dbReference type="NCBIfam" id="NF009690">
    <property type="entry name" value="PRK13211.1"/>
    <property type="match status" value="1"/>
</dbReference>
<comment type="subcellular location">
    <subcellularLocation>
        <location evidence="4">Secreted</location>
    </subcellularLocation>
</comment>
<dbReference type="AlphaFoldDB" id="A0A090I997"/>
<dbReference type="GO" id="GO:0008061">
    <property type="term" value="F:chitin binding"/>
    <property type="evidence" value="ECO:0007669"/>
    <property type="project" value="UniProtKB-UniRule"/>
</dbReference>
<keyword evidence="9" id="KW-1185">Reference proteome</keyword>
<evidence type="ECO:0000259" key="7">
    <source>
        <dbReference type="Pfam" id="PF21868"/>
    </source>
</evidence>
<dbReference type="Pfam" id="PF18416">
    <property type="entry name" value="GbpA_2"/>
    <property type="match status" value="1"/>
</dbReference>
<reference evidence="9" key="1">
    <citation type="submission" date="2014-09" db="EMBL/GenBank/DDBJ databases">
        <authorList>
            <person name="Hjerde E."/>
        </authorList>
    </citation>
    <scope>NUCLEOTIDE SEQUENCE [LARGE SCALE GENOMIC DNA]</scope>
    <source>
        <strain evidence="9">06/09/139</strain>
    </source>
</reference>
<dbReference type="HOGENOM" id="CLU_039396_2_0_6"/>
<dbReference type="PANTHER" id="PTHR34823:SF1">
    <property type="entry name" value="CHITIN-BINDING TYPE-4 DOMAIN-CONTAINING PROTEIN"/>
    <property type="match status" value="1"/>
</dbReference>
<feature type="domain" description="GlcNAc-binding protein A third" evidence="7">
    <location>
        <begin position="323"/>
        <end position="418"/>
    </location>
</feature>
<evidence type="ECO:0000259" key="5">
    <source>
        <dbReference type="Pfam" id="PF03067"/>
    </source>
</evidence>
<keyword evidence="2 4" id="KW-0147">Chitin-binding</keyword>
<evidence type="ECO:0000256" key="2">
    <source>
        <dbReference type="ARBA" id="ARBA00022669"/>
    </source>
</evidence>
<accession>A0A090I997</accession>
<dbReference type="OrthoDB" id="3675244at2"/>
<dbReference type="EMBL" id="LN554847">
    <property type="protein sequence ID" value="CED56872.1"/>
    <property type="molecule type" value="Genomic_DNA"/>
</dbReference>
<evidence type="ECO:0000256" key="3">
    <source>
        <dbReference type="ARBA" id="ARBA00022729"/>
    </source>
</evidence>
<dbReference type="CDD" id="cd21177">
    <property type="entry name" value="LPMO_AA10"/>
    <property type="match status" value="1"/>
</dbReference>
<dbReference type="PATRIC" id="fig|80852.17.peg.2971"/>
<feature type="domain" description="N-acetylglucosamine binding protein A" evidence="6">
    <location>
        <begin position="215"/>
        <end position="312"/>
    </location>
</feature>
<dbReference type="InterPro" id="IPR054063">
    <property type="entry name" value="GbpA_D3"/>
</dbReference>
<organism evidence="8 9">
    <name type="scientific">Aliivibrio wodanis</name>
    <dbReference type="NCBI Taxonomy" id="80852"/>
    <lineage>
        <taxon>Bacteria</taxon>
        <taxon>Pseudomonadati</taxon>
        <taxon>Pseudomonadota</taxon>
        <taxon>Gammaproteobacteria</taxon>
        <taxon>Vibrionales</taxon>
        <taxon>Vibrionaceae</taxon>
        <taxon>Aliivibrio</taxon>
    </lineage>
</organism>
<dbReference type="InterPro" id="IPR041029">
    <property type="entry name" value="GbpA_2"/>
</dbReference>
<evidence type="ECO:0000313" key="9">
    <source>
        <dbReference type="Proteomes" id="UP000032427"/>
    </source>
</evidence>
<dbReference type="PANTHER" id="PTHR34823">
    <property type="entry name" value="GLCNAC-BINDING PROTEIN A"/>
    <property type="match status" value="1"/>
</dbReference>
<evidence type="ECO:0000259" key="6">
    <source>
        <dbReference type="Pfam" id="PF18416"/>
    </source>
</evidence>
<name>A0A090I997_9GAMM</name>
<dbReference type="Proteomes" id="UP000032427">
    <property type="component" value="Chromosome 2"/>
</dbReference>
<dbReference type="InterPro" id="IPR014756">
    <property type="entry name" value="Ig_E-set"/>
</dbReference>
<feature type="chain" id="PRO_5008982839" description="GlcNAc-binding protein A" evidence="4">
    <location>
        <begin position="24"/>
        <end position="491"/>
    </location>
</feature>
<dbReference type="Gene3D" id="2.70.50.50">
    <property type="entry name" value="chitin-binding protein cbp21"/>
    <property type="match status" value="1"/>
</dbReference>
<dbReference type="KEGG" id="awd:AWOD_II_0222"/>
<feature type="domain" description="Chitin-binding type-4" evidence="5">
    <location>
        <begin position="24"/>
        <end position="202"/>
    </location>
</feature>
<dbReference type="Gene3D" id="3.30.70.2150">
    <property type="match status" value="1"/>
</dbReference>
<dbReference type="STRING" id="80852.AWOD_II_0222"/>
<comment type="similarity">
    <text evidence="4">Belongs to the GbpA family.</text>
</comment>
<evidence type="ECO:0000256" key="1">
    <source>
        <dbReference type="ARBA" id="ARBA00022525"/>
    </source>
</evidence>